<organism evidence="8 9">
    <name type="scientific">Streptococcus oralis SK313</name>
    <dbReference type="NCBI Taxonomy" id="1035190"/>
    <lineage>
        <taxon>Bacteria</taxon>
        <taxon>Bacillati</taxon>
        <taxon>Bacillota</taxon>
        <taxon>Bacilli</taxon>
        <taxon>Lactobacillales</taxon>
        <taxon>Streptococcaceae</taxon>
        <taxon>Streptococcus</taxon>
    </lineage>
</organism>
<feature type="transmembrane region" description="Helical" evidence="6">
    <location>
        <begin position="58"/>
        <end position="77"/>
    </location>
</feature>
<evidence type="ECO:0000313" key="8">
    <source>
        <dbReference type="EMBL" id="EGV01280.1"/>
    </source>
</evidence>
<accession>F9Q0Z7</accession>
<evidence type="ECO:0000256" key="1">
    <source>
        <dbReference type="ARBA" id="ARBA00004651"/>
    </source>
</evidence>
<dbReference type="InterPro" id="IPR003838">
    <property type="entry name" value="ABC3_permease_C"/>
</dbReference>
<dbReference type="InterPro" id="IPR052536">
    <property type="entry name" value="ABC-4_Integral_Memb_Prot"/>
</dbReference>
<protein>
    <submittedName>
        <fullName evidence="8">Efflux ABC transporter, permease domain protein</fullName>
    </submittedName>
</protein>
<gene>
    <name evidence="8" type="ORF">HMPREF9950_0717</name>
</gene>
<dbReference type="AlphaFoldDB" id="F9Q0Z7"/>
<sequence>MFRLTNKLAVSNLIKNRKLYYPFALAVLLAVTITYLFYSLSLNPNIGKIRGGETISMTLALGMVVVTIASGIIVLYANSFVMKNRSKELGVYGMLGLEKRHLISMVFKELLILVP</sequence>
<dbReference type="Proteomes" id="UP000005621">
    <property type="component" value="Unassembled WGS sequence"/>
</dbReference>
<evidence type="ECO:0000259" key="7">
    <source>
        <dbReference type="Pfam" id="PF02687"/>
    </source>
</evidence>
<keyword evidence="5 6" id="KW-0472">Membrane</keyword>
<comment type="caution">
    <text evidence="8">The sequence shown here is derived from an EMBL/GenBank/DDBJ whole genome shotgun (WGS) entry which is preliminary data.</text>
</comment>
<evidence type="ECO:0000256" key="4">
    <source>
        <dbReference type="ARBA" id="ARBA00022989"/>
    </source>
</evidence>
<comment type="subcellular location">
    <subcellularLocation>
        <location evidence="1">Cell membrane</location>
        <topology evidence="1">Multi-pass membrane protein</topology>
    </subcellularLocation>
</comment>
<keyword evidence="3 6" id="KW-0812">Transmembrane</keyword>
<dbReference type="PANTHER" id="PTHR46795">
    <property type="entry name" value="ABC TRANSPORTER PERMEASE-RELATED-RELATED"/>
    <property type="match status" value="1"/>
</dbReference>
<feature type="domain" description="ABC3 transporter permease C-terminal" evidence="7">
    <location>
        <begin position="62"/>
        <end position="113"/>
    </location>
</feature>
<dbReference type="PATRIC" id="fig|1035190.4.peg.264"/>
<proteinExistence type="predicted"/>
<keyword evidence="4 6" id="KW-1133">Transmembrane helix</keyword>
<dbReference type="Pfam" id="PF02687">
    <property type="entry name" value="FtsX"/>
    <property type="match status" value="1"/>
</dbReference>
<evidence type="ECO:0000256" key="5">
    <source>
        <dbReference type="ARBA" id="ARBA00023136"/>
    </source>
</evidence>
<feature type="transmembrane region" description="Helical" evidence="6">
    <location>
        <begin position="20"/>
        <end position="38"/>
    </location>
</feature>
<name>F9Q0Z7_STROR</name>
<evidence type="ECO:0000256" key="2">
    <source>
        <dbReference type="ARBA" id="ARBA00022475"/>
    </source>
</evidence>
<dbReference type="GO" id="GO:0005886">
    <property type="term" value="C:plasma membrane"/>
    <property type="evidence" value="ECO:0007669"/>
    <property type="project" value="UniProtKB-SubCell"/>
</dbReference>
<keyword evidence="2" id="KW-1003">Cell membrane</keyword>
<evidence type="ECO:0000256" key="3">
    <source>
        <dbReference type="ARBA" id="ARBA00022692"/>
    </source>
</evidence>
<dbReference type="PANTHER" id="PTHR46795:SF3">
    <property type="entry name" value="ABC TRANSPORTER PERMEASE"/>
    <property type="match status" value="1"/>
</dbReference>
<evidence type="ECO:0000256" key="6">
    <source>
        <dbReference type="SAM" id="Phobius"/>
    </source>
</evidence>
<reference evidence="8 9" key="1">
    <citation type="submission" date="2011-07" db="EMBL/GenBank/DDBJ databases">
        <authorList>
            <person name="Harkins D.M."/>
            <person name="Madupu R."/>
            <person name="Durkin A.S."/>
            <person name="Torralba M."/>
            <person name="Methe B."/>
            <person name="Sutton G.G."/>
            <person name="Nelson K.E."/>
        </authorList>
    </citation>
    <scope>NUCLEOTIDE SEQUENCE [LARGE SCALE GENOMIC DNA]</scope>
    <source>
        <strain evidence="8 9">SK313</strain>
    </source>
</reference>
<evidence type="ECO:0000313" key="9">
    <source>
        <dbReference type="Proteomes" id="UP000005621"/>
    </source>
</evidence>
<dbReference type="EMBL" id="AFUU01000003">
    <property type="protein sequence ID" value="EGV01280.1"/>
    <property type="molecule type" value="Genomic_DNA"/>
</dbReference>